<evidence type="ECO:0000256" key="1">
    <source>
        <dbReference type="SAM" id="MobiDB-lite"/>
    </source>
</evidence>
<feature type="region of interest" description="Disordered" evidence="1">
    <location>
        <begin position="28"/>
        <end position="55"/>
    </location>
</feature>
<organism evidence="2 3">
    <name type="scientific">Microbacterium phage Floof</name>
    <dbReference type="NCBI Taxonomy" id="2201433"/>
    <lineage>
        <taxon>Viruses</taxon>
        <taxon>Duplodnaviria</taxon>
        <taxon>Heunggongvirae</taxon>
        <taxon>Uroviricota</taxon>
        <taxon>Caudoviricetes</taxon>
        <taxon>Casidaviridae</taxon>
        <taxon>Percivalvirus</taxon>
        <taxon>Percivalvirus floof</taxon>
    </lineage>
</organism>
<dbReference type="Proteomes" id="UP000251585">
    <property type="component" value="Segment"/>
</dbReference>
<gene>
    <name evidence="2" type="primary">38</name>
    <name evidence="2" type="ORF">PBI_FLOOF_38</name>
</gene>
<accession>A0A2Z4Q4L8</accession>
<sequence>MATPTITPFQRVILVALNRLDKHIYAGQETPAERASRRRSDRMEKAMAIPGQTRKARRAVKYATKSIERAAYRRAVKEVSA</sequence>
<evidence type="ECO:0000313" key="2">
    <source>
        <dbReference type="EMBL" id="AWY04875.1"/>
    </source>
</evidence>
<proteinExistence type="predicted"/>
<reference evidence="3" key="1">
    <citation type="submission" date="2018-04" db="EMBL/GenBank/DDBJ databases">
        <authorList>
            <person name="Go L.Y."/>
            <person name="Mitchell J.A."/>
        </authorList>
    </citation>
    <scope>NUCLEOTIDE SEQUENCE [LARGE SCALE GENOMIC DNA]</scope>
</reference>
<keyword evidence="3" id="KW-1185">Reference proteome</keyword>
<dbReference type="EMBL" id="MH271298">
    <property type="protein sequence ID" value="AWY04875.1"/>
    <property type="molecule type" value="Genomic_DNA"/>
</dbReference>
<name>A0A2Z4Q4L8_9CAUD</name>
<protein>
    <submittedName>
        <fullName evidence="2">Uncharacterized protein</fullName>
    </submittedName>
</protein>
<evidence type="ECO:0000313" key="3">
    <source>
        <dbReference type="Proteomes" id="UP000251585"/>
    </source>
</evidence>